<name>A0A8J4HB48_9PROT</name>
<dbReference type="InterPro" id="IPR002372">
    <property type="entry name" value="PQQ_rpt_dom"/>
</dbReference>
<protein>
    <submittedName>
        <fullName evidence="10">PQQ-dependent dehydrogenase, methanol/ethanol family</fullName>
        <ecNumber evidence="10">1.1.2.-</ecNumber>
    </submittedName>
</protein>
<feature type="chain" id="PRO_5035259573" evidence="8">
    <location>
        <begin position="25"/>
        <end position="572"/>
    </location>
</feature>
<dbReference type="Pfam" id="PF01011">
    <property type="entry name" value="PQQ"/>
    <property type="match status" value="2"/>
</dbReference>
<comment type="cofactor">
    <cofactor evidence="6">
        <name>pyrroloquinoline quinone</name>
        <dbReference type="ChEBI" id="CHEBI:58442"/>
    </cofactor>
    <text evidence="6">Binds 1 PQQ group per subunit.</text>
</comment>
<proteinExistence type="inferred from homology"/>
<evidence type="ECO:0000313" key="10">
    <source>
        <dbReference type="EMBL" id="HGC42250.1"/>
    </source>
</evidence>
<keyword evidence="4 10" id="KW-0560">Oxidoreductase</keyword>
<organism evidence="10">
    <name type="scientific">Acidicaldus sp</name>
    <dbReference type="NCBI Taxonomy" id="1872105"/>
    <lineage>
        <taxon>Bacteria</taxon>
        <taxon>Pseudomonadati</taxon>
        <taxon>Pseudomonadota</taxon>
        <taxon>Alphaproteobacteria</taxon>
        <taxon>Acetobacterales</taxon>
        <taxon>Acetobacteraceae</taxon>
        <taxon>Acidicaldus</taxon>
    </lineage>
</organism>
<dbReference type="AlphaFoldDB" id="A0A8J4HB48"/>
<feature type="domain" description="Pyrrolo-quinoline quinone repeat" evidence="9">
    <location>
        <begin position="43"/>
        <end position="341"/>
    </location>
</feature>
<keyword evidence="7" id="KW-0106">Calcium</keyword>
<evidence type="ECO:0000256" key="8">
    <source>
        <dbReference type="SAM" id="SignalP"/>
    </source>
</evidence>
<feature type="binding site" evidence="6">
    <location>
        <position position="84"/>
    </location>
    <ligand>
        <name>pyrroloquinoline quinone</name>
        <dbReference type="ChEBI" id="CHEBI:58442"/>
    </ligand>
</feature>
<keyword evidence="3 6" id="KW-0634">PQQ</keyword>
<feature type="binding site" evidence="6">
    <location>
        <position position="133"/>
    </location>
    <ligand>
        <name>pyrroloquinoline quinone</name>
        <dbReference type="ChEBI" id="CHEBI:58442"/>
    </ligand>
</feature>
<feature type="signal peptide" evidence="8">
    <location>
        <begin position="1"/>
        <end position="24"/>
    </location>
</feature>
<dbReference type="EC" id="1.1.2.-" evidence="10"/>
<dbReference type="SMART" id="SM00564">
    <property type="entry name" value="PQQ"/>
    <property type="match status" value="4"/>
</dbReference>
<evidence type="ECO:0000256" key="1">
    <source>
        <dbReference type="ARBA" id="ARBA00008156"/>
    </source>
</evidence>
<comment type="cofactor">
    <cofactor evidence="7">
        <name>Ca(2+)</name>
        <dbReference type="ChEBI" id="CHEBI:29108"/>
    </cofactor>
    <text evidence="7">Binds 1 Ca(2+) ion per subunit.</text>
</comment>
<dbReference type="GO" id="GO:0005509">
    <property type="term" value="F:calcium ion binding"/>
    <property type="evidence" value="ECO:0007669"/>
    <property type="project" value="InterPro"/>
</dbReference>
<dbReference type="SUPFAM" id="SSF50998">
    <property type="entry name" value="Quinoprotein alcohol dehydrogenase-like"/>
    <property type="match status" value="1"/>
</dbReference>
<dbReference type="InterPro" id="IPR011047">
    <property type="entry name" value="Quinoprotein_ADH-like_sf"/>
</dbReference>
<gene>
    <name evidence="10" type="ORF">ENY07_03370</name>
</gene>
<evidence type="ECO:0000256" key="3">
    <source>
        <dbReference type="ARBA" id="ARBA00022891"/>
    </source>
</evidence>
<evidence type="ECO:0000259" key="9">
    <source>
        <dbReference type="Pfam" id="PF01011"/>
    </source>
</evidence>
<accession>A0A8J4HB48</accession>
<dbReference type="Gene3D" id="2.140.10.10">
    <property type="entry name" value="Quinoprotein alcohol dehydrogenase-like superfamily"/>
    <property type="match status" value="1"/>
</dbReference>
<dbReference type="InterPro" id="IPR017512">
    <property type="entry name" value="PQQ_MeOH/EtOH_DH"/>
</dbReference>
<dbReference type="NCBIfam" id="TIGR03075">
    <property type="entry name" value="PQQ_enz_alc_DH"/>
    <property type="match status" value="1"/>
</dbReference>
<comment type="similarity">
    <text evidence="1">Belongs to the bacterial PQQ dehydrogenase family.</text>
</comment>
<reference evidence="10" key="1">
    <citation type="journal article" date="2020" name="mSystems">
        <title>Genome- and Community-Level Interaction Insights into Carbon Utilization and Element Cycling Functions of Hydrothermarchaeota in Hydrothermal Sediment.</title>
        <authorList>
            <person name="Zhou Z."/>
            <person name="Liu Y."/>
            <person name="Xu W."/>
            <person name="Pan J."/>
            <person name="Luo Z.H."/>
            <person name="Li M."/>
        </authorList>
    </citation>
    <scope>NUCLEOTIDE SEQUENCE</scope>
    <source>
        <strain evidence="10">SpSt-997</strain>
    </source>
</reference>
<feature type="binding site" evidence="7">
    <location>
        <position position="262"/>
    </location>
    <ligand>
        <name>Ca(2+)</name>
        <dbReference type="ChEBI" id="CHEBI:29108"/>
    </ligand>
</feature>
<sequence>MRGLLSGTCLAALLAVGLVGAAHSADYAPVTDARLDNPEPENWLMTRGTYKGWSYSPLDQVNTSNVRNLVPVWSVATGVDSGHEAPPIVNNGVMFVSTPYAQVMALDAASGDFLWRYKRKLPEGFSALHNTNRGVALYGDKVYLAGLDAVLVALDARTGKVVWETKVGDWKDGYYMTMAPLVVKGKILVGVAGGEFGVRGFVEAFDAETGKSAWKTYTIPAPGEPGSDTWQKPDTWKTGGASTWMTGNYDVASNTVYWGTGNGSPWFGDQRPGDNLYTSSTLALDGDSGKLKGHFQYQQNEDWDWDAMNAPMLVDFQHNGTTIPGLLSPQRSGYLYWLEREPNGGIKYLNAIAYVPQNVFKSIDATTGRPVVDMDHKPGTGKMAQFCPGLWGGKDWPYESYSPKTGMVYIPANENHCNKFEGKVEERVPGQWWTGVAIPDFHFSVDTKAGFYGEIKTYNVNTGTPGWRQLYSRSMMWGSLLTTGGNLVFGGGTNDREFRAYNASTGEELWHFKTNSGIIAPPSSFAVNGVQYIAVQSGYGVDAAYQEQLLSELVGWQADVPQGGVVWVFAVR</sequence>
<dbReference type="PANTHER" id="PTHR32303">
    <property type="entry name" value="QUINOPROTEIN ALCOHOL DEHYDROGENASE (CYTOCHROME C)"/>
    <property type="match status" value="1"/>
</dbReference>
<dbReference type="GO" id="GO:0016614">
    <property type="term" value="F:oxidoreductase activity, acting on CH-OH group of donors"/>
    <property type="evidence" value="ECO:0007669"/>
    <property type="project" value="InterPro"/>
</dbReference>
<feature type="binding site" evidence="7">
    <location>
        <position position="195"/>
    </location>
    <ligand>
        <name>Ca(2+)</name>
        <dbReference type="ChEBI" id="CHEBI:29108"/>
    </ligand>
</feature>
<evidence type="ECO:0000256" key="6">
    <source>
        <dbReference type="PIRSR" id="PIRSR617512-2"/>
    </source>
</evidence>
<evidence type="ECO:0000256" key="4">
    <source>
        <dbReference type="ARBA" id="ARBA00023002"/>
    </source>
</evidence>
<dbReference type="InterPro" id="IPR018391">
    <property type="entry name" value="PQQ_b-propeller_rpt"/>
</dbReference>
<dbReference type="PANTHER" id="PTHR32303:SF20">
    <property type="entry name" value="QUINOPROTEIN ETHANOL DEHYDROGENASE"/>
    <property type="match status" value="1"/>
</dbReference>
<comment type="caution">
    <text evidence="10">The sequence shown here is derived from an EMBL/GenBank/DDBJ whole genome shotgun (WGS) entry which is preliminary data.</text>
</comment>
<keyword evidence="2 7" id="KW-0479">Metal-binding</keyword>
<keyword evidence="8" id="KW-0732">Signal</keyword>
<feature type="binding site" evidence="6">
    <location>
        <position position="177"/>
    </location>
    <ligand>
        <name>pyrroloquinoline quinone</name>
        <dbReference type="ChEBI" id="CHEBI:58442"/>
    </ligand>
</feature>
<feature type="active site" description="Proton acceptor" evidence="5">
    <location>
        <position position="304"/>
    </location>
</feature>
<dbReference type="EMBL" id="DTQM01000063">
    <property type="protein sequence ID" value="HGC42250.1"/>
    <property type="molecule type" value="Genomic_DNA"/>
</dbReference>
<evidence type="ECO:0000256" key="7">
    <source>
        <dbReference type="PIRSR" id="PIRSR617512-3"/>
    </source>
</evidence>
<feature type="binding site" evidence="7">
    <location>
        <position position="304"/>
    </location>
    <ligand>
        <name>Ca(2+)</name>
        <dbReference type="ChEBI" id="CHEBI:29108"/>
    </ligand>
</feature>
<evidence type="ECO:0000256" key="2">
    <source>
        <dbReference type="ARBA" id="ARBA00022723"/>
    </source>
</evidence>
<feature type="domain" description="Pyrrolo-quinoline quinone repeat" evidence="9">
    <location>
        <begin position="474"/>
        <end position="533"/>
    </location>
</feature>
<evidence type="ECO:0000256" key="5">
    <source>
        <dbReference type="PIRSR" id="PIRSR617512-1"/>
    </source>
</evidence>
<dbReference type="GO" id="GO:0016020">
    <property type="term" value="C:membrane"/>
    <property type="evidence" value="ECO:0007669"/>
    <property type="project" value="InterPro"/>
</dbReference>